<dbReference type="PANTHER" id="PTHR11604:SF0">
    <property type="entry name" value="PROFILIN"/>
    <property type="match status" value="1"/>
</dbReference>
<name>A0A2B4S7H2_STYPI</name>
<comment type="subunit">
    <text evidence="3 7">Occurs in many kinds of cells as a complex with monomeric actin in a 1:1 ratio.</text>
</comment>
<comment type="caution">
    <text evidence="9">The sequence shown here is derived from an EMBL/GenBank/DDBJ whole genome shotgun (WGS) entry which is preliminary data.</text>
</comment>
<dbReference type="GO" id="GO:0005856">
    <property type="term" value="C:cytoskeleton"/>
    <property type="evidence" value="ECO:0007669"/>
    <property type="project" value="UniProtKB-SubCell"/>
</dbReference>
<keyword evidence="5 8" id="KW-0009">Actin-binding</keyword>
<comment type="function">
    <text evidence="7">Binds to actin and affects the structure of the cytoskeleton. At high concentrations, profilin prevents the polymerization of actin, whereas it enhances it at low concentrations.</text>
</comment>
<proteinExistence type="inferred from homology"/>
<evidence type="ECO:0000256" key="7">
    <source>
        <dbReference type="RuleBase" id="RU003908"/>
    </source>
</evidence>
<comment type="similarity">
    <text evidence="2 8">Belongs to the profilin family.</text>
</comment>
<dbReference type="Gene3D" id="3.30.450.30">
    <property type="entry name" value="Dynein light chain 2a, cytoplasmic"/>
    <property type="match status" value="1"/>
</dbReference>
<reference evidence="10" key="1">
    <citation type="journal article" date="2017" name="bioRxiv">
        <title>Comparative analysis of the genomes of Stylophora pistillata and Acropora digitifera provides evidence for extensive differences between species of corals.</title>
        <authorList>
            <person name="Voolstra C.R."/>
            <person name="Li Y."/>
            <person name="Liew Y.J."/>
            <person name="Baumgarten S."/>
            <person name="Zoccola D."/>
            <person name="Flot J.-F."/>
            <person name="Tambutte S."/>
            <person name="Allemand D."/>
            <person name="Aranda M."/>
        </authorList>
    </citation>
    <scope>NUCLEOTIDE SEQUENCE [LARGE SCALE GENOMIC DNA]</scope>
</reference>
<dbReference type="PROSITE" id="PS00414">
    <property type="entry name" value="PROFILIN"/>
    <property type="match status" value="1"/>
</dbReference>
<organism evidence="9 10">
    <name type="scientific">Stylophora pistillata</name>
    <name type="common">Smooth cauliflower coral</name>
    <dbReference type="NCBI Taxonomy" id="50429"/>
    <lineage>
        <taxon>Eukaryota</taxon>
        <taxon>Metazoa</taxon>
        <taxon>Cnidaria</taxon>
        <taxon>Anthozoa</taxon>
        <taxon>Hexacorallia</taxon>
        <taxon>Scleractinia</taxon>
        <taxon>Astrocoeniina</taxon>
        <taxon>Pocilloporidae</taxon>
        <taxon>Stylophora</taxon>
    </lineage>
</organism>
<dbReference type="InterPro" id="IPR027310">
    <property type="entry name" value="Profilin_CS"/>
</dbReference>
<evidence type="ECO:0000256" key="8">
    <source>
        <dbReference type="RuleBase" id="RU003909"/>
    </source>
</evidence>
<dbReference type="CDD" id="cd00148">
    <property type="entry name" value="PROF"/>
    <property type="match status" value="1"/>
</dbReference>
<dbReference type="PANTHER" id="PTHR11604">
    <property type="entry name" value="PROFILIN"/>
    <property type="match status" value="1"/>
</dbReference>
<dbReference type="Pfam" id="PF00235">
    <property type="entry name" value="Profilin"/>
    <property type="match status" value="1"/>
</dbReference>
<evidence type="ECO:0000313" key="10">
    <source>
        <dbReference type="Proteomes" id="UP000225706"/>
    </source>
</evidence>
<evidence type="ECO:0000256" key="6">
    <source>
        <dbReference type="ARBA" id="ARBA00023212"/>
    </source>
</evidence>
<evidence type="ECO:0000313" key="9">
    <source>
        <dbReference type="EMBL" id="PFX24462.1"/>
    </source>
</evidence>
<keyword evidence="10" id="KW-1185">Reference proteome</keyword>
<evidence type="ECO:0000256" key="5">
    <source>
        <dbReference type="ARBA" id="ARBA00023203"/>
    </source>
</evidence>
<evidence type="ECO:0000256" key="3">
    <source>
        <dbReference type="ARBA" id="ARBA00011583"/>
    </source>
</evidence>
<evidence type="ECO:0000256" key="1">
    <source>
        <dbReference type="ARBA" id="ARBA00004245"/>
    </source>
</evidence>
<dbReference type="SUPFAM" id="SSF55770">
    <property type="entry name" value="Profilin (actin-binding protein)"/>
    <property type="match status" value="1"/>
</dbReference>
<keyword evidence="6 7" id="KW-0206">Cytoskeleton</keyword>
<dbReference type="InterPro" id="IPR036140">
    <property type="entry name" value="PFN_sf"/>
</dbReference>
<dbReference type="PRINTS" id="PR01640">
    <property type="entry name" value="PROFILINPLNT"/>
</dbReference>
<sequence length="127" mass="13409">MSWQSYVDSSLVGSGKVQKAAIFGLDGSQWATSPGFSVSQQEAQEIIKSLKDGSVSGKNIAGTKYMMLRNDKDKKAAYLKMKEKGGFCACLTNKALILGGYNESAGGAGNCNQCVETVAEHLIASGF</sequence>
<dbReference type="SMART" id="SM00392">
    <property type="entry name" value="PROF"/>
    <property type="match status" value="1"/>
</dbReference>
<dbReference type="Proteomes" id="UP000225706">
    <property type="component" value="Unassembled WGS sequence"/>
</dbReference>
<dbReference type="STRING" id="50429.A0A2B4S7H2"/>
<dbReference type="GO" id="GO:0003785">
    <property type="term" value="F:actin monomer binding"/>
    <property type="evidence" value="ECO:0007669"/>
    <property type="project" value="TreeGrafter"/>
</dbReference>
<accession>A0A2B4S7H2</accession>
<protein>
    <recommendedName>
        <fullName evidence="8">Profilin</fullName>
    </recommendedName>
</protein>
<gene>
    <name evidence="9" type="primary">3</name>
    <name evidence="9" type="ORF">AWC38_SpisGene10974</name>
</gene>
<dbReference type="InterPro" id="IPR005455">
    <property type="entry name" value="PFN_euk"/>
</dbReference>
<keyword evidence="4" id="KW-0963">Cytoplasm</keyword>
<dbReference type="GO" id="GO:0005938">
    <property type="term" value="C:cell cortex"/>
    <property type="evidence" value="ECO:0007669"/>
    <property type="project" value="TreeGrafter"/>
</dbReference>
<comment type="subcellular location">
    <subcellularLocation>
        <location evidence="1">Cytoplasm</location>
        <location evidence="1">Cytoskeleton</location>
    </subcellularLocation>
</comment>
<dbReference type="InterPro" id="IPR048278">
    <property type="entry name" value="PFN"/>
</dbReference>
<dbReference type="OrthoDB" id="421374at2759"/>
<evidence type="ECO:0000256" key="2">
    <source>
        <dbReference type="ARBA" id="ARBA00010058"/>
    </source>
</evidence>
<dbReference type="EMBL" id="LSMT01000176">
    <property type="protein sequence ID" value="PFX24462.1"/>
    <property type="molecule type" value="Genomic_DNA"/>
</dbReference>
<dbReference type="PRINTS" id="PR00392">
    <property type="entry name" value="PROFILIN"/>
</dbReference>
<dbReference type="AlphaFoldDB" id="A0A2B4S7H2"/>
<evidence type="ECO:0000256" key="4">
    <source>
        <dbReference type="ARBA" id="ARBA00022490"/>
    </source>
</evidence>